<dbReference type="PANTHER" id="PTHR34138:SF1">
    <property type="entry name" value="CELL SHAPE-DETERMINING PROTEIN MREC"/>
    <property type="match status" value="1"/>
</dbReference>
<dbReference type="InterPro" id="IPR042177">
    <property type="entry name" value="Cell/Rod_1"/>
</dbReference>
<dbReference type="EMBL" id="PISP01000001">
    <property type="protein sequence ID" value="PKD43956.1"/>
    <property type="molecule type" value="Genomic_DNA"/>
</dbReference>
<evidence type="ECO:0000259" key="5">
    <source>
        <dbReference type="Pfam" id="PF04085"/>
    </source>
</evidence>
<reference evidence="6 7" key="1">
    <citation type="submission" date="2017-11" db="EMBL/GenBank/DDBJ databases">
        <title>Rhodohalobacter 15182 sp. nov., isolated from a salt lake.</title>
        <authorList>
            <person name="Han S."/>
        </authorList>
    </citation>
    <scope>NUCLEOTIDE SEQUENCE [LARGE SCALE GENOMIC DNA]</scope>
    <source>
        <strain evidence="6 7">15182</strain>
    </source>
</reference>
<evidence type="ECO:0000256" key="4">
    <source>
        <dbReference type="ARBA" id="ARBA00032089"/>
    </source>
</evidence>
<dbReference type="NCBIfam" id="TIGR00219">
    <property type="entry name" value="mreC"/>
    <property type="match status" value="1"/>
</dbReference>
<proteinExistence type="inferred from homology"/>
<dbReference type="InterPro" id="IPR055342">
    <property type="entry name" value="MreC_beta-barrel_core"/>
</dbReference>
<evidence type="ECO:0000313" key="6">
    <source>
        <dbReference type="EMBL" id="PKD43956.1"/>
    </source>
</evidence>
<evidence type="ECO:0000313" key="7">
    <source>
        <dbReference type="Proteomes" id="UP000233398"/>
    </source>
</evidence>
<keyword evidence="3" id="KW-0133">Cell shape</keyword>
<dbReference type="AlphaFoldDB" id="A0A2N0VIE4"/>
<gene>
    <name evidence="6" type="primary">mreC</name>
    <name evidence="6" type="ORF">CWD77_00285</name>
</gene>
<dbReference type="GO" id="GO:0008360">
    <property type="term" value="P:regulation of cell shape"/>
    <property type="evidence" value="ECO:0007669"/>
    <property type="project" value="UniProtKB-KW"/>
</dbReference>
<dbReference type="Proteomes" id="UP000233398">
    <property type="component" value="Unassembled WGS sequence"/>
</dbReference>
<dbReference type="InterPro" id="IPR042175">
    <property type="entry name" value="Cell/Rod_MreC_2"/>
</dbReference>
<dbReference type="InterPro" id="IPR007221">
    <property type="entry name" value="MreC"/>
</dbReference>
<dbReference type="Gene3D" id="2.40.10.340">
    <property type="entry name" value="Rod shape-determining protein MreC, domain 1"/>
    <property type="match status" value="1"/>
</dbReference>
<dbReference type="RefSeq" id="WP_101071199.1">
    <property type="nucleotide sequence ID" value="NZ_PISP01000001.1"/>
</dbReference>
<dbReference type="GO" id="GO:0005886">
    <property type="term" value="C:plasma membrane"/>
    <property type="evidence" value="ECO:0007669"/>
    <property type="project" value="TreeGrafter"/>
</dbReference>
<dbReference type="Gene3D" id="2.40.10.350">
    <property type="entry name" value="Rod shape-determining protein MreC, domain 2"/>
    <property type="match status" value="1"/>
</dbReference>
<protein>
    <recommendedName>
        <fullName evidence="2">Cell shape-determining protein MreC</fullName>
    </recommendedName>
    <alternativeName>
        <fullName evidence="4">Cell shape protein MreC</fullName>
    </alternativeName>
</protein>
<comment type="similarity">
    <text evidence="1">Belongs to the MreC family.</text>
</comment>
<feature type="domain" description="Rod shape-determining protein MreC beta-barrel core" evidence="5">
    <location>
        <begin position="109"/>
        <end position="256"/>
    </location>
</feature>
<dbReference type="Pfam" id="PF04085">
    <property type="entry name" value="MreC"/>
    <property type="match status" value="1"/>
</dbReference>
<dbReference type="PANTHER" id="PTHR34138">
    <property type="entry name" value="CELL SHAPE-DETERMINING PROTEIN MREC"/>
    <property type="match status" value="1"/>
</dbReference>
<evidence type="ECO:0000256" key="2">
    <source>
        <dbReference type="ARBA" id="ARBA00013855"/>
    </source>
</evidence>
<organism evidence="6 7">
    <name type="scientific">Rhodohalobacter barkolensis</name>
    <dbReference type="NCBI Taxonomy" id="2053187"/>
    <lineage>
        <taxon>Bacteria</taxon>
        <taxon>Pseudomonadati</taxon>
        <taxon>Balneolota</taxon>
        <taxon>Balneolia</taxon>
        <taxon>Balneolales</taxon>
        <taxon>Balneolaceae</taxon>
        <taxon>Rhodohalobacter</taxon>
    </lineage>
</organism>
<dbReference type="OrthoDB" id="9811827at2"/>
<evidence type="ECO:0000256" key="3">
    <source>
        <dbReference type="ARBA" id="ARBA00022960"/>
    </source>
</evidence>
<sequence>MRRLADAKDYIITAIILLVAIGLMVSRHDGGLQNARKISITVLSYLEQPLSNIRIYRQALTTNTYLQRQNILMQDELSRLRSVEQQNRILRDLLNLREESEHPLISVKVVAKELTGLNNSLTINAGSDDGAEQGMPLINSDGLIGHISFTAGKYSQVLPYSNSLFRVSARIQSSRAYGIVSWSGRSDYELVLQYVPQTIPVEIGQIVETSGASNQFPPGIPIGEITEVEPGRGVETQTIYVRAFADLFTLSEAFIVTFEPDSTINELLNQQEELF</sequence>
<keyword evidence="7" id="KW-1185">Reference proteome</keyword>
<evidence type="ECO:0000256" key="1">
    <source>
        <dbReference type="ARBA" id="ARBA00009369"/>
    </source>
</evidence>
<name>A0A2N0VIE4_9BACT</name>
<comment type="caution">
    <text evidence="6">The sequence shown here is derived from an EMBL/GenBank/DDBJ whole genome shotgun (WGS) entry which is preliminary data.</text>
</comment>
<accession>A0A2N0VIE4</accession>